<evidence type="ECO:0000256" key="2">
    <source>
        <dbReference type="ARBA" id="ARBA00008066"/>
    </source>
</evidence>
<evidence type="ECO:0000313" key="12">
    <source>
        <dbReference type="EMBL" id="KAJ3177790.1"/>
    </source>
</evidence>
<keyword evidence="7 10" id="KW-1133">Transmembrane helix</keyword>
<evidence type="ECO:0000256" key="10">
    <source>
        <dbReference type="SAM" id="Phobius"/>
    </source>
</evidence>
<dbReference type="GO" id="GO:0005290">
    <property type="term" value="F:L-histidine transmembrane transporter activity"/>
    <property type="evidence" value="ECO:0007669"/>
    <property type="project" value="TreeGrafter"/>
</dbReference>
<dbReference type="GO" id="GO:0005313">
    <property type="term" value="F:L-glutamate transmembrane transporter activity"/>
    <property type="evidence" value="ECO:0007669"/>
    <property type="project" value="TreeGrafter"/>
</dbReference>
<feature type="transmembrane region" description="Helical" evidence="10">
    <location>
        <begin position="253"/>
        <end position="272"/>
    </location>
</feature>
<feature type="transmembrane region" description="Helical" evidence="10">
    <location>
        <begin position="210"/>
        <end position="233"/>
    </location>
</feature>
<feature type="transmembrane region" description="Helical" evidence="10">
    <location>
        <begin position="68"/>
        <end position="91"/>
    </location>
</feature>
<evidence type="ECO:0000256" key="7">
    <source>
        <dbReference type="ARBA" id="ARBA00022989"/>
    </source>
</evidence>
<sequence length="369" mass="39460">MLASPAHSRRQSSAHSLGSRQASEEEDIHAADAAEFTFDDGKVESTAPTILSSSVSVTNTILGTQLLAIPYTFSKLGPGLGTVLLLFFAILTRSSLRLLVSAAQAVGYHDTRSARLTEQNTPSYATLARAAFGKAYAAPIVDLIMAFATFGFAVAYLKEIADGVPQILGELMAIEGDVTAPGWTSSRGLGLLVFLFLLIPLSFSRDVDDFRWFSGTAFCCAVYLAAVVVWCAASGDGLKQPAPTVPSTPAERPWFIMTNKAIGVLPVFVFLFTCHQNMFSVYNELAAAESTFPGQEENVAKIHTIIDIAIAVCSVIYLAVGFAGYVSFGSEVHEMILNDYTPIAATTLARISFVLLSAFSDILAGERRA</sequence>
<keyword evidence="13" id="KW-1185">Reference proteome</keyword>
<dbReference type="PANTHER" id="PTHR22950:SF678">
    <property type="entry name" value="VACUOLAR AMINO ACID TRANSPORTER 5-RELATED"/>
    <property type="match status" value="1"/>
</dbReference>
<comment type="similarity">
    <text evidence="2">Belongs to the amino acid/polyamine transporter 2 family.</text>
</comment>
<dbReference type="GO" id="GO:0005302">
    <property type="term" value="F:L-tyrosine transmembrane transporter activity"/>
    <property type="evidence" value="ECO:0007669"/>
    <property type="project" value="TreeGrafter"/>
</dbReference>
<accession>A0AAD5TJG7</accession>
<protein>
    <recommendedName>
        <fullName evidence="11">Amino acid transporter transmembrane domain-containing protein</fullName>
    </recommendedName>
</protein>
<reference evidence="12" key="1">
    <citation type="submission" date="2020-05" db="EMBL/GenBank/DDBJ databases">
        <title>Phylogenomic resolution of chytrid fungi.</title>
        <authorList>
            <person name="Stajich J.E."/>
            <person name="Amses K."/>
            <person name="Simmons R."/>
            <person name="Seto K."/>
            <person name="Myers J."/>
            <person name="Bonds A."/>
            <person name="Quandt C.A."/>
            <person name="Barry K."/>
            <person name="Liu P."/>
            <person name="Grigoriev I."/>
            <person name="Longcore J.E."/>
            <person name="James T.Y."/>
        </authorList>
    </citation>
    <scope>NUCLEOTIDE SEQUENCE</scope>
    <source>
        <strain evidence="12">JEL0379</strain>
    </source>
</reference>
<evidence type="ECO:0000313" key="13">
    <source>
        <dbReference type="Proteomes" id="UP001212152"/>
    </source>
</evidence>
<dbReference type="InterPro" id="IPR013057">
    <property type="entry name" value="AA_transpt_TM"/>
</dbReference>
<feature type="region of interest" description="Disordered" evidence="9">
    <location>
        <begin position="1"/>
        <end position="26"/>
    </location>
</feature>
<keyword evidence="5 10" id="KW-0812">Transmembrane</keyword>
<dbReference type="PANTHER" id="PTHR22950">
    <property type="entry name" value="AMINO ACID TRANSPORTER"/>
    <property type="match status" value="1"/>
</dbReference>
<evidence type="ECO:0000256" key="3">
    <source>
        <dbReference type="ARBA" id="ARBA00022448"/>
    </source>
</evidence>
<comment type="subcellular location">
    <subcellularLocation>
        <location evidence="1">Vacuole membrane</location>
        <topology evidence="1">Multi-pass membrane protein</topology>
    </subcellularLocation>
</comment>
<name>A0AAD5TJG7_9FUNG</name>
<gene>
    <name evidence="12" type="ORF">HDU87_004312</name>
</gene>
<evidence type="ECO:0000256" key="1">
    <source>
        <dbReference type="ARBA" id="ARBA00004128"/>
    </source>
</evidence>
<proteinExistence type="inferred from homology"/>
<evidence type="ECO:0000256" key="9">
    <source>
        <dbReference type="SAM" id="MobiDB-lite"/>
    </source>
</evidence>
<feature type="transmembrane region" description="Helical" evidence="10">
    <location>
        <begin position="185"/>
        <end position="203"/>
    </location>
</feature>
<dbReference type="GO" id="GO:0000329">
    <property type="term" value="C:fungal-type vacuole membrane"/>
    <property type="evidence" value="ECO:0007669"/>
    <property type="project" value="TreeGrafter"/>
</dbReference>
<dbReference type="Pfam" id="PF01490">
    <property type="entry name" value="Aa_trans"/>
    <property type="match status" value="1"/>
</dbReference>
<feature type="domain" description="Amino acid transporter transmembrane" evidence="11">
    <location>
        <begin position="49"/>
        <end position="359"/>
    </location>
</feature>
<dbReference type="GO" id="GO:0015194">
    <property type="term" value="F:L-serine transmembrane transporter activity"/>
    <property type="evidence" value="ECO:0007669"/>
    <property type="project" value="TreeGrafter"/>
</dbReference>
<dbReference type="EMBL" id="JADGJQ010000031">
    <property type="protein sequence ID" value="KAJ3177790.1"/>
    <property type="molecule type" value="Genomic_DNA"/>
</dbReference>
<keyword evidence="6" id="KW-0029">Amino-acid transport</keyword>
<organism evidence="12 13">
    <name type="scientific">Geranomyces variabilis</name>
    <dbReference type="NCBI Taxonomy" id="109894"/>
    <lineage>
        <taxon>Eukaryota</taxon>
        <taxon>Fungi</taxon>
        <taxon>Fungi incertae sedis</taxon>
        <taxon>Chytridiomycota</taxon>
        <taxon>Chytridiomycota incertae sedis</taxon>
        <taxon>Chytridiomycetes</taxon>
        <taxon>Spizellomycetales</taxon>
        <taxon>Powellomycetaceae</taxon>
        <taxon>Geranomyces</taxon>
    </lineage>
</organism>
<dbReference type="AlphaFoldDB" id="A0AAD5TJG7"/>
<evidence type="ECO:0000256" key="4">
    <source>
        <dbReference type="ARBA" id="ARBA00022554"/>
    </source>
</evidence>
<comment type="caution">
    <text evidence="12">The sequence shown here is derived from an EMBL/GenBank/DDBJ whole genome shotgun (WGS) entry which is preliminary data.</text>
</comment>
<evidence type="ECO:0000259" key="11">
    <source>
        <dbReference type="Pfam" id="PF01490"/>
    </source>
</evidence>
<evidence type="ECO:0000256" key="8">
    <source>
        <dbReference type="ARBA" id="ARBA00023136"/>
    </source>
</evidence>
<evidence type="ECO:0000256" key="6">
    <source>
        <dbReference type="ARBA" id="ARBA00022970"/>
    </source>
</evidence>
<dbReference type="Proteomes" id="UP001212152">
    <property type="component" value="Unassembled WGS sequence"/>
</dbReference>
<dbReference type="GO" id="GO:0015189">
    <property type="term" value="F:L-lysine transmembrane transporter activity"/>
    <property type="evidence" value="ECO:0007669"/>
    <property type="project" value="TreeGrafter"/>
</dbReference>
<keyword evidence="3" id="KW-0813">Transport</keyword>
<keyword evidence="8 10" id="KW-0472">Membrane</keyword>
<evidence type="ECO:0000256" key="5">
    <source>
        <dbReference type="ARBA" id="ARBA00022692"/>
    </source>
</evidence>
<keyword evidence="4" id="KW-0926">Vacuole</keyword>
<feature type="transmembrane region" description="Helical" evidence="10">
    <location>
        <begin position="136"/>
        <end position="157"/>
    </location>
</feature>
<feature type="transmembrane region" description="Helical" evidence="10">
    <location>
        <begin position="305"/>
        <end position="328"/>
    </location>
</feature>
<feature type="transmembrane region" description="Helical" evidence="10">
    <location>
        <begin position="340"/>
        <end position="364"/>
    </location>
</feature>
<dbReference type="GO" id="GO:0061459">
    <property type="term" value="F:L-arginine transmembrane transporter activity"/>
    <property type="evidence" value="ECO:0007669"/>
    <property type="project" value="TreeGrafter"/>
</dbReference>